<keyword evidence="5" id="KW-0812">Transmembrane</keyword>
<dbReference type="GO" id="GO:0009245">
    <property type="term" value="P:lipid A biosynthetic process"/>
    <property type="evidence" value="ECO:0007669"/>
    <property type="project" value="TreeGrafter"/>
</dbReference>
<protein>
    <submittedName>
        <fullName evidence="7">Putative phosphoesterase</fullName>
    </submittedName>
</protein>
<dbReference type="GO" id="GO:0046872">
    <property type="term" value="F:metal ion binding"/>
    <property type="evidence" value="ECO:0007669"/>
    <property type="project" value="UniProtKB-KW"/>
</dbReference>
<dbReference type="Proteomes" id="UP000055590">
    <property type="component" value="Chromosome"/>
</dbReference>
<feature type="domain" description="Calcineurin-like phosphoesterase" evidence="6">
    <location>
        <begin position="168"/>
        <end position="335"/>
    </location>
</feature>
<feature type="transmembrane region" description="Helical" evidence="5">
    <location>
        <begin position="66"/>
        <end position="87"/>
    </location>
</feature>
<evidence type="ECO:0000259" key="6">
    <source>
        <dbReference type="Pfam" id="PF00149"/>
    </source>
</evidence>
<dbReference type="GO" id="GO:0016020">
    <property type="term" value="C:membrane"/>
    <property type="evidence" value="ECO:0007669"/>
    <property type="project" value="GOC"/>
</dbReference>
<dbReference type="GO" id="GO:0008758">
    <property type="term" value="F:UDP-2,3-diacylglucosamine hydrolase activity"/>
    <property type="evidence" value="ECO:0007669"/>
    <property type="project" value="TreeGrafter"/>
</dbReference>
<evidence type="ECO:0000256" key="2">
    <source>
        <dbReference type="ARBA" id="ARBA00022723"/>
    </source>
</evidence>
<dbReference type="SUPFAM" id="SSF56300">
    <property type="entry name" value="Metallo-dependent phosphatases"/>
    <property type="match status" value="1"/>
</dbReference>
<feature type="transmembrane region" description="Helical" evidence="5">
    <location>
        <begin position="7"/>
        <end position="25"/>
    </location>
</feature>
<organism evidence="7 8">
    <name type="scientific">Vulgatibacter incomptus</name>
    <dbReference type="NCBI Taxonomy" id="1391653"/>
    <lineage>
        <taxon>Bacteria</taxon>
        <taxon>Pseudomonadati</taxon>
        <taxon>Myxococcota</taxon>
        <taxon>Myxococcia</taxon>
        <taxon>Myxococcales</taxon>
        <taxon>Cystobacterineae</taxon>
        <taxon>Vulgatibacteraceae</taxon>
        <taxon>Vulgatibacter</taxon>
    </lineage>
</organism>
<dbReference type="CDD" id="cd07385">
    <property type="entry name" value="MPP_YkuE_C"/>
    <property type="match status" value="1"/>
</dbReference>
<dbReference type="KEGG" id="vin:AKJ08_0357"/>
<proteinExistence type="inferred from homology"/>
<keyword evidence="5" id="KW-1133">Transmembrane helix</keyword>
<comment type="cofactor">
    <cofactor evidence="1">
        <name>a divalent metal cation</name>
        <dbReference type="ChEBI" id="CHEBI:60240"/>
    </cofactor>
</comment>
<keyword evidence="5" id="KW-0472">Membrane</keyword>
<evidence type="ECO:0000313" key="8">
    <source>
        <dbReference type="Proteomes" id="UP000055590"/>
    </source>
</evidence>
<keyword evidence="3" id="KW-0378">Hydrolase</keyword>
<reference evidence="7 8" key="1">
    <citation type="submission" date="2015-08" db="EMBL/GenBank/DDBJ databases">
        <authorList>
            <person name="Babu N.S."/>
            <person name="Beckwith C.J."/>
            <person name="Beseler K.G."/>
            <person name="Brison A."/>
            <person name="Carone J.V."/>
            <person name="Caskin T.P."/>
            <person name="Diamond M."/>
            <person name="Durham M.E."/>
            <person name="Foxe J.M."/>
            <person name="Go M."/>
            <person name="Henderson B.A."/>
            <person name="Jones I.B."/>
            <person name="McGettigan J.A."/>
            <person name="Micheletti S.J."/>
            <person name="Nasrallah M.E."/>
            <person name="Ortiz D."/>
            <person name="Piller C.R."/>
            <person name="Privatt S.R."/>
            <person name="Schneider S.L."/>
            <person name="Sharp S."/>
            <person name="Smith T.C."/>
            <person name="Stanton J.D."/>
            <person name="Ullery H.E."/>
            <person name="Wilson R.J."/>
            <person name="Serrano M.G."/>
            <person name="Buck G."/>
            <person name="Lee V."/>
            <person name="Wang Y."/>
            <person name="Carvalho R."/>
            <person name="Voegtly L."/>
            <person name="Shi R."/>
            <person name="Duckworth R."/>
            <person name="Johnson A."/>
            <person name="Loviza R."/>
            <person name="Walstead R."/>
            <person name="Shah Z."/>
            <person name="Kiflezghi M."/>
            <person name="Wade K."/>
            <person name="Ball S.L."/>
            <person name="Bradley K.W."/>
            <person name="Asai D.J."/>
            <person name="Bowman C.A."/>
            <person name="Russell D.A."/>
            <person name="Pope W.H."/>
            <person name="Jacobs-Sera D."/>
            <person name="Hendrix R.W."/>
            <person name="Hatfull G.F."/>
        </authorList>
    </citation>
    <scope>NUCLEOTIDE SEQUENCE [LARGE SCALE GENOMIC DNA]</scope>
    <source>
        <strain evidence="7 8">DSM 27710</strain>
    </source>
</reference>
<keyword evidence="8" id="KW-1185">Reference proteome</keyword>
<dbReference type="FunFam" id="3.60.21.10:FF:000028">
    <property type="entry name" value="Putative metallophosphoesterase"/>
    <property type="match status" value="1"/>
</dbReference>
<sequence>MKASQIVFLLAVSIIVALGHWYLWMRLVRDPGWPEPWPLVGAIALIALAIYLPAAIILARWLPRDIAGPTTAIAFVWMGFGFLLIAATVAADVARWLGLGAFSLWALFSKEPVDPVRRELLGRGVAATASILAVGSGALALRGGLGEVDVVEVPVSLGRLPRQLSGYTIVQLSDVHVGPTIGRRFVEQIVAKANAERPDAIVITGDLVDGRVAELARHVEPLARLQARHGVYFITGNHEYYSGVEPWVAHLKKLGIRVLRNERVSLGDGAASFDLAGIDDLWGAQFGEGQGADMEKALAGRDPERELVLLAHQPKAIDQAASLGVGLQLSGHTHGGQIFPFNAVVHFAQPYVAGLHRHTEDTQIYVSRGTGCWGPPMRLGAPAEVTKIVLA</sequence>
<feature type="transmembrane region" description="Helical" evidence="5">
    <location>
        <begin position="37"/>
        <end position="59"/>
    </location>
</feature>
<dbReference type="InterPro" id="IPR029052">
    <property type="entry name" value="Metallo-depent_PP-like"/>
</dbReference>
<evidence type="ECO:0000256" key="5">
    <source>
        <dbReference type="SAM" id="Phobius"/>
    </source>
</evidence>
<evidence type="ECO:0000256" key="1">
    <source>
        <dbReference type="ARBA" id="ARBA00001968"/>
    </source>
</evidence>
<dbReference type="PANTHER" id="PTHR31302">
    <property type="entry name" value="TRANSMEMBRANE PROTEIN WITH METALLOPHOSPHOESTERASE DOMAIN-RELATED"/>
    <property type="match status" value="1"/>
</dbReference>
<dbReference type="PANTHER" id="PTHR31302:SF31">
    <property type="entry name" value="PHOSPHODIESTERASE YAEI"/>
    <property type="match status" value="1"/>
</dbReference>
<dbReference type="InterPro" id="IPR051158">
    <property type="entry name" value="Metallophosphoesterase_sf"/>
</dbReference>
<dbReference type="AlphaFoldDB" id="A0A0K1P8X1"/>
<accession>A0A0K1P8X1</accession>
<dbReference type="EMBL" id="CP012332">
    <property type="protein sequence ID" value="AKU89970.1"/>
    <property type="molecule type" value="Genomic_DNA"/>
</dbReference>
<gene>
    <name evidence="7" type="ORF">AKJ08_0357</name>
</gene>
<dbReference type="Pfam" id="PF00149">
    <property type="entry name" value="Metallophos"/>
    <property type="match status" value="1"/>
</dbReference>
<dbReference type="OrthoDB" id="9780884at2"/>
<dbReference type="InterPro" id="IPR004843">
    <property type="entry name" value="Calcineurin-like_PHP"/>
</dbReference>
<evidence type="ECO:0000256" key="4">
    <source>
        <dbReference type="ARBA" id="ARBA00061089"/>
    </source>
</evidence>
<evidence type="ECO:0000313" key="7">
    <source>
        <dbReference type="EMBL" id="AKU89970.1"/>
    </source>
</evidence>
<dbReference type="RefSeq" id="WP_050724481.1">
    <property type="nucleotide sequence ID" value="NZ_CP012332.1"/>
</dbReference>
<dbReference type="STRING" id="1391653.AKJ08_0357"/>
<dbReference type="Gene3D" id="3.60.21.10">
    <property type="match status" value="1"/>
</dbReference>
<keyword evidence="2" id="KW-0479">Metal-binding</keyword>
<name>A0A0K1P8X1_9BACT</name>
<evidence type="ECO:0000256" key="3">
    <source>
        <dbReference type="ARBA" id="ARBA00022801"/>
    </source>
</evidence>
<comment type="similarity">
    <text evidence="4">Belongs to the metallophosphoesterase superfamily.</text>
</comment>